<dbReference type="VEuPathDB" id="FungiDB:DEHA2B08580g"/>
<dbReference type="STRING" id="284592.Q6BWU0"/>
<name>Q6BWU0_DEBHA</name>
<dbReference type="GO" id="GO:0019901">
    <property type="term" value="F:protein kinase binding"/>
    <property type="evidence" value="ECO:0007669"/>
    <property type="project" value="TreeGrafter"/>
</dbReference>
<protein>
    <recommendedName>
        <fullName evidence="2">Autophagy-related protein 101</fullName>
    </recommendedName>
</protein>
<dbReference type="OMA" id="VCWEIWT"/>
<dbReference type="GO" id="GO:0000045">
    <property type="term" value="P:autophagosome assembly"/>
    <property type="evidence" value="ECO:0007669"/>
    <property type="project" value="TreeGrafter"/>
</dbReference>
<evidence type="ECO:0000313" key="4">
    <source>
        <dbReference type="EMBL" id="CAG85333.1"/>
    </source>
</evidence>
<dbReference type="EMBL" id="CR382134">
    <property type="protein sequence ID" value="CAG85333.1"/>
    <property type="molecule type" value="Genomic_DNA"/>
</dbReference>
<evidence type="ECO:0000313" key="5">
    <source>
        <dbReference type="Proteomes" id="UP000000599"/>
    </source>
</evidence>
<proteinExistence type="inferred from homology"/>
<evidence type="ECO:0000256" key="3">
    <source>
        <dbReference type="ARBA" id="ARBA00023006"/>
    </source>
</evidence>
<dbReference type="RefSeq" id="XP_457329.1">
    <property type="nucleotide sequence ID" value="XM_457329.1"/>
</dbReference>
<reference evidence="4 5" key="1">
    <citation type="journal article" date="2004" name="Nature">
        <title>Genome evolution in yeasts.</title>
        <authorList>
            <consortium name="Genolevures"/>
            <person name="Dujon B."/>
            <person name="Sherman D."/>
            <person name="Fischer G."/>
            <person name="Durrens P."/>
            <person name="Casaregola S."/>
            <person name="Lafontaine I."/>
            <person name="de Montigny J."/>
            <person name="Marck C."/>
            <person name="Neuveglise C."/>
            <person name="Talla E."/>
            <person name="Goffard N."/>
            <person name="Frangeul L."/>
            <person name="Aigle M."/>
            <person name="Anthouard V."/>
            <person name="Babour A."/>
            <person name="Barbe V."/>
            <person name="Barnay S."/>
            <person name="Blanchin S."/>
            <person name="Beckerich J.M."/>
            <person name="Beyne E."/>
            <person name="Bleykasten C."/>
            <person name="Boisrame A."/>
            <person name="Boyer J."/>
            <person name="Cattolico L."/>
            <person name="Confanioleri F."/>
            <person name="de Daruvar A."/>
            <person name="Despons L."/>
            <person name="Fabre E."/>
            <person name="Fairhead C."/>
            <person name="Ferry-Dumazet H."/>
            <person name="Groppi A."/>
            <person name="Hantraye F."/>
            <person name="Hennequin C."/>
            <person name="Jauniaux N."/>
            <person name="Joyet P."/>
            <person name="Kachouri R."/>
            <person name="Kerrest A."/>
            <person name="Koszul R."/>
            <person name="Lemaire M."/>
            <person name="Lesur I."/>
            <person name="Ma L."/>
            <person name="Muller H."/>
            <person name="Nicaud J.M."/>
            <person name="Nikolski M."/>
            <person name="Oztas S."/>
            <person name="Ozier-Kalogeropoulos O."/>
            <person name="Pellenz S."/>
            <person name="Potier S."/>
            <person name="Richard G.F."/>
            <person name="Straub M.L."/>
            <person name="Suleau A."/>
            <person name="Swennene D."/>
            <person name="Tekaia F."/>
            <person name="Wesolowski-Louvel M."/>
            <person name="Westhof E."/>
            <person name="Wirth B."/>
            <person name="Zeniou-Meyer M."/>
            <person name="Zivanovic I."/>
            <person name="Bolotin-Fukuhara M."/>
            <person name="Thierry A."/>
            <person name="Bouchier C."/>
            <person name="Caudron B."/>
            <person name="Scarpelli C."/>
            <person name="Gaillardin C."/>
            <person name="Weissenbach J."/>
            <person name="Wincker P."/>
            <person name="Souciet J.L."/>
        </authorList>
    </citation>
    <scope>NUCLEOTIDE SEQUENCE [LARGE SCALE GENOMIC DNA]</scope>
    <source>
        <strain evidence="5">ATCC 36239 / CBS 767 / BCRC 21394 / JCM 1990 / NBRC 0083 / IGC 2968</strain>
    </source>
</reference>
<dbReference type="GeneID" id="2913017"/>
<accession>Q6BWU0</accession>
<dbReference type="PANTHER" id="PTHR13292">
    <property type="entry name" value="AUTOPHAGY-RELATED PROTEIN 101"/>
    <property type="match status" value="1"/>
</dbReference>
<dbReference type="AlphaFoldDB" id="Q6BWU0"/>
<dbReference type="InParanoid" id="Q6BWU0"/>
<dbReference type="HOGENOM" id="CLU_069661_1_1_1"/>
<dbReference type="GO" id="GO:1990316">
    <property type="term" value="C:Atg1/ULK1 kinase complex"/>
    <property type="evidence" value="ECO:0007669"/>
    <property type="project" value="TreeGrafter"/>
</dbReference>
<dbReference type="Proteomes" id="UP000000599">
    <property type="component" value="Chromosome B"/>
</dbReference>
<organism evidence="4 5">
    <name type="scientific">Debaryomyces hansenii (strain ATCC 36239 / CBS 767 / BCRC 21394 / JCM 1990 / NBRC 0083 / IGC 2968)</name>
    <name type="common">Yeast</name>
    <name type="synonym">Torulaspora hansenii</name>
    <dbReference type="NCBI Taxonomy" id="284592"/>
    <lineage>
        <taxon>Eukaryota</taxon>
        <taxon>Fungi</taxon>
        <taxon>Dikarya</taxon>
        <taxon>Ascomycota</taxon>
        <taxon>Saccharomycotina</taxon>
        <taxon>Pichiomycetes</taxon>
        <taxon>Debaryomycetaceae</taxon>
        <taxon>Debaryomyces</taxon>
    </lineage>
</organism>
<keyword evidence="3" id="KW-0072">Autophagy</keyword>
<comment type="similarity">
    <text evidence="1">Belongs to the ATG101 family.</text>
</comment>
<dbReference type="eggNOG" id="KOG4493">
    <property type="taxonomic scope" value="Eukaryota"/>
</dbReference>
<evidence type="ECO:0000256" key="1">
    <source>
        <dbReference type="ARBA" id="ARBA00007130"/>
    </source>
</evidence>
<evidence type="ECO:0000256" key="2">
    <source>
        <dbReference type="ARBA" id="ARBA00018874"/>
    </source>
</evidence>
<dbReference type="GO" id="GO:0000407">
    <property type="term" value="C:phagophore assembly site"/>
    <property type="evidence" value="ECO:0007669"/>
    <property type="project" value="TreeGrafter"/>
</dbReference>
<keyword evidence="5" id="KW-1185">Reference proteome</keyword>
<dbReference type="InterPro" id="IPR012445">
    <property type="entry name" value="ATG101"/>
</dbReference>
<gene>
    <name evidence="4" type="ordered locus">DEHA2B08580g</name>
</gene>
<dbReference type="PANTHER" id="PTHR13292:SF0">
    <property type="entry name" value="AUTOPHAGY-RELATED PROTEIN 101"/>
    <property type="match status" value="1"/>
</dbReference>
<dbReference type="KEGG" id="dha:DEHA2B08580g"/>
<sequence>MEYILNLTAERSVVRESLKGIIWTIFFHRLFGPITPTTNEFLTITYPMTSDLPDLDSLIDEKINQLIKKKFDDNTIQNQEQKAKMGQVVIKFLDKKVTKSKKKTGWFGQGKSSDSEDLKLWESWTINVKCLPIIKESVGDKQVLEKTPGPIKVTDMKSYEQNVAISINSFENNMRKIIDIADSQKDYIPPITSLDSSPFPYSIDVEQKAPDNVNYTPGEDESWGNYIKKMLD</sequence>
<dbReference type="OrthoDB" id="10259639at2759"/>
<dbReference type="Pfam" id="PF07855">
    <property type="entry name" value="ATG101"/>
    <property type="match status" value="1"/>
</dbReference>